<dbReference type="InterPro" id="IPR027417">
    <property type="entry name" value="P-loop_NTPase"/>
</dbReference>
<dbReference type="PANTHER" id="PTHR45772">
    <property type="entry name" value="CONSERVED COMPONENT OF ABC TRANSPORTER FOR NATURAL AMINO ACIDS-RELATED"/>
    <property type="match status" value="1"/>
</dbReference>
<dbReference type="PROSITE" id="PS50893">
    <property type="entry name" value="ABC_TRANSPORTER_2"/>
    <property type="match status" value="1"/>
</dbReference>
<dbReference type="Pfam" id="PF12399">
    <property type="entry name" value="BCA_ABC_TP_C"/>
    <property type="match status" value="1"/>
</dbReference>
<dbReference type="InterPro" id="IPR051120">
    <property type="entry name" value="ABC_AA/LPS_Transport"/>
</dbReference>
<evidence type="ECO:0000313" key="6">
    <source>
        <dbReference type="EMBL" id="MBB4065623.1"/>
    </source>
</evidence>
<name>A0A7W6J6D8_9HYPH</name>
<dbReference type="SUPFAM" id="SSF52540">
    <property type="entry name" value="P-loop containing nucleoside triphosphate hydrolases"/>
    <property type="match status" value="1"/>
</dbReference>
<dbReference type="FunFam" id="3.40.50.300:FF:000421">
    <property type="entry name" value="Branched-chain amino acid ABC transporter ATP-binding protein"/>
    <property type="match status" value="1"/>
</dbReference>
<evidence type="ECO:0000313" key="7">
    <source>
        <dbReference type="Proteomes" id="UP000528286"/>
    </source>
</evidence>
<dbReference type="InterPro" id="IPR032823">
    <property type="entry name" value="BCA_ABC_TP_C"/>
</dbReference>
<feature type="domain" description="ABC transporter" evidence="5">
    <location>
        <begin position="15"/>
        <end position="262"/>
    </location>
</feature>
<keyword evidence="2" id="KW-0813">Transport</keyword>
<evidence type="ECO:0000256" key="1">
    <source>
        <dbReference type="ARBA" id="ARBA00005417"/>
    </source>
</evidence>
<organism evidence="6 7">
    <name type="scientific">Gellertiella hungarica</name>
    <dbReference type="NCBI Taxonomy" id="1572859"/>
    <lineage>
        <taxon>Bacteria</taxon>
        <taxon>Pseudomonadati</taxon>
        <taxon>Pseudomonadota</taxon>
        <taxon>Alphaproteobacteria</taxon>
        <taxon>Hyphomicrobiales</taxon>
        <taxon>Rhizobiaceae</taxon>
        <taxon>Gellertiella</taxon>
    </lineage>
</organism>
<dbReference type="InterPro" id="IPR003593">
    <property type="entry name" value="AAA+_ATPase"/>
</dbReference>
<dbReference type="EMBL" id="JACIEZ010000005">
    <property type="protein sequence ID" value="MBB4065623.1"/>
    <property type="molecule type" value="Genomic_DNA"/>
</dbReference>
<keyword evidence="4 6" id="KW-0067">ATP-binding</keyword>
<dbReference type="Proteomes" id="UP000528286">
    <property type="component" value="Unassembled WGS sequence"/>
</dbReference>
<dbReference type="InterPro" id="IPR017871">
    <property type="entry name" value="ABC_transporter-like_CS"/>
</dbReference>
<dbReference type="AlphaFoldDB" id="A0A7W6J6D8"/>
<proteinExistence type="inferred from homology"/>
<dbReference type="GO" id="GO:0005524">
    <property type="term" value="F:ATP binding"/>
    <property type="evidence" value="ECO:0007669"/>
    <property type="project" value="UniProtKB-KW"/>
</dbReference>
<dbReference type="Gene3D" id="3.40.50.300">
    <property type="entry name" value="P-loop containing nucleotide triphosphate hydrolases"/>
    <property type="match status" value="1"/>
</dbReference>
<evidence type="ECO:0000256" key="3">
    <source>
        <dbReference type="ARBA" id="ARBA00022741"/>
    </source>
</evidence>
<keyword evidence="7" id="KW-1185">Reference proteome</keyword>
<dbReference type="GO" id="GO:0005886">
    <property type="term" value="C:plasma membrane"/>
    <property type="evidence" value="ECO:0007669"/>
    <property type="project" value="TreeGrafter"/>
</dbReference>
<keyword evidence="3" id="KW-0547">Nucleotide-binding</keyword>
<protein>
    <submittedName>
        <fullName evidence="6">Branched-chain amino acid transport system ATP-binding protein</fullName>
    </submittedName>
</protein>
<comment type="similarity">
    <text evidence="1">Belongs to the ABC transporter superfamily.</text>
</comment>
<comment type="caution">
    <text evidence="6">The sequence shown here is derived from an EMBL/GenBank/DDBJ whole genome shotgun (WGS) entry which is preliminary data.</text>
</comment>
<gene>
    <name evidence="6" type="ORF">GGR23_002830</name>
</gene>
<dbReference type="PANTHER" id="PTHR45772:SF9">
    <property type="entry name" value="CONSERVED COMPONENT OF ABC TRANSPORTER FOR NATURAL AMINO ACIDS"/>
    <property type="match status" value="1"/>
</dbReference>
<evidence type="ECO:0000256" key="2">
    <source>
        <dbReference type="ARBA" id="ARBA00022448"/>
    </source>
</evidence>
<evidence type="ECO:0000259" key="5">
    <source>
        <dbReference type="PROSITE" id="PS50893"/>
    </source>
</evidence>
<dbReference type="GO" id="GO:0016887">
    <property type="term" value="F:ATP hydrolysis activity"/>
    <property type="evidence" value="ECO:0007669"/>
    <property type="project" value="InterPro"/>
</dbReference>
<dbReference type="SMART" id="SM00382">
    <property type="entry name" value="AAA"/>
    <property type="match status" value="1"/>
</dbReference>
<sequence length="263" mass="28240">MRSSSGPPEGRPTVLSVRQAVKRYGGLTAVDGVSFDVGKGEIFGLIGPNGAGKTTMFDLVAGSVAPSAGQILLNGVDVSGEAAHRRIARGLGRTFQIPKPFPELSLLENVLLARQDQTGERLFMNFLAPGRVRAEEAAARDKAMDLLDFLLLKRLAHEPARVLSGGQRKLLELARVMMADPAVILLDEPAAGVNATLLEVIIDRIRAINERGVTFLLIEHNIDMVSRLCNRVLVMASGQPLCEGTPEEVSRDPRVIEAYLGGA</sequence>
<dbReference type="CDD" id="cd03219">
    <property type="entry name" value="ABC_Mj1267_LivG_branched"/>
    <property type="match status" value="1"/>
</dbReference>
<dbReference type="RefSeq" id="WP_183366916.1">
    <property type="nucleotide sequence ID" value="NZ_JACIEZ010000005.1"/>
</dbReference>
<dbReference type="InterPro" id="IPR003439">
    <property type="entry name" value="ABC_transporter-like_ATP-bd"/>
</dbReference>
<reference evidence="6 7" key="1">
    <citation type="submission" date="2020-08" db="EMBL/GenBank/DDBJ databases">
        <title>Genomic Encyclopedia of Type Strains, Phase IV (KMG-IV): sequencing the most valuable type-strain genomes for metagenomic binning, comparative biology and taxonomic classification.</title>
        <authorList>
            <person name="Goeker M."/>
        </authorList>
    </citation>
    <scope>NUCLEOTIDE SEQUENCE [LARGE SCALE GENOMIC DNA]</scope>
    <source>
        <strain evidence="6 7">DSM 29853</strain>
    </source>
</reference>
<dbReference type="PROSITE" id="PS00211">
    <property type="entry name" value="ABC_TRANSPORTER_1"/>
    <property type="match status" value="1"/>
</dbReference>
<accession>A0A7W6J6D8</accession>
<dbReference type="Pfam" id="PF00005">
    <property type="entry name" value="ABC_tran"/>
    <property type="match status" value="1"/>
</dbReference>
<evidence type="ECO:0000256" key="4">
    <source>
        <dbReference type="ARBA" id="ARBA00022840"/>
    </source>
</evidence>